<proteinExistence type="predicted"/>
<dbReference type="Pfam" id="PF01177">
    <property type="entry name" value="Asp_Glu_race"/>
    <property type="match status" value="1"/>
</dbReference>
<reference evidence="1 2" key="1">
    <citation type="submission" date="2021-04" db="EMBL/GenBank/DDBJ databases">
        <authorList>
            <person name="Pira H."/>
            <person name="Risdian C."/>
            <person name="Wink J."/>
        </authorList>
    </citation>
    <scope>NUCLEOTIDE SEQUENCE [LARGE SCALE GENOMIC DNA]</scope>
    <source>
        <strain evidence="1 2">WH131</strain>
    </source>
</reference>
<dbReference type="InterPro" id="IPR015942">
    <property type="entry name" value="Asp/Glu/hydantoin_racemase"/>
</dbReference>
<dbReference type="EMBL" id="JAGSPB010000001">
    <property type="protein sequence ID" value="MBV7264975.1"/>
    <property type="molecule type" value="Genomic_DNA"/>
</dbReference>
<evidence type="ECO:0000313" key="1">
    <source>
        <dbReference type="EMBL" id="MBV7264975.1"/>
    </source>
</evidence>
<dbReference type="InterPro" id="IPR004380">
    <property type="entry name" value="Asp_race"/>
</dbReference>
<name>A0ABS6SIZ3_9SPHN</name>
<dbReference type="Proteomes" id="UP000699975">
    <property type="component" value="Unassembled WGS sequence"/>
</dbReference>
<organism evidence="1 2">
    <name type="scientific">Erythrobacter ani</name>
    <dbReference type="NCBI Taxonomy" id="2827235"/>
    <lineage>
        <taxon>Bacteria</taxon>
        <taxon>Pseudomonadati</taxon>
        <taxon>Pseudomonadota</taxon>
        <taxon>Alphaproteobacteria</taxon>
        <taxon>Sphingomonadales</taxon>
        <taxon>Erythrobacteraceae</taxon>
        <taxon>Erythrobacter/Porphyrobacter group</taxon>
        <taxon>Erythrobacter</taxon>
    </lineage>
</organism>
<dbReference type="NCBIfam" id="TIGR00035">
    <property type="entry name" value="asp_race"/>
    <property type="match status" value="1"/>
</dbReference>
<dbReference type="PANTHER" id="PTHR21198">
    <property type="entry name" value="GLUTAMATE RACEMASE"/>
    <property type="match status" value="1"/>
</dbReference>
<dbReference type="PANTHER" id="PTHR21198:SF7">
    <property type="entry name" value="ASPARTATE-GLUTAMATE RACEMASE FAMILY"/>
    <property type="match status" value="1"/>
</dbReference>
<protein>
    <submittedName>
        <fullName evidence="1">Aspartate/glutamate racemase family protein</fullName>
    </submittedName>
</protein>
<gene>
    <name evidence="1" type="ORF">KCG45_02140</name>
</gene>
<comment type="caution">
    <text evidence="1">The sequence shown here is derived from an EMBL/GenBank/DDBJ whole genome shotgun (WGS) entry which is preliminary data.</text>
</comment>
<keyword evidence="2" id="KW-1185">Reference proteome</keyword>
<sequence>MKTIGILGGMSWESSAQYYAIINREVRKRRGGIVSAPILMHSFDFDAIAALQRAGEWDQLGQMLGDAAAGLERAGAETILIATNTMHKVAPQVAASISCPLMHIADPLAESFKAAGHTSIGLLATRFTMEEPFYADRLAEHGLDVVIPDPSHRAEIHRIIFEELCAGEVREESRQYYCKVIDDLKSRGAQGIALACTEIMLLIEAGDSSIPLFDTTQLHARAAVDFALGD</sequence>
<evidence type="ECO:0000313" key="2">
    <source>
        <dbReference type="Proteomes" id="UP000699975"/>
    </source>
</evidence>
<accession>A0ABS6SIZ3</accession>
<dbReference type="RefSeq" id="WP_218315492.1">
    <property type="nucleotide sequence ID" value="NZ_JAGSPB010000001.1"/>
</dbReference>